<evidence type="ECO:0000259" key="7">
    <source>
        <dbReference type="PROSITE" id="PS50059"/>
    </source>
</evidence>
<evidence type="ECO:0000313" key="8">
    <source>
        <dbReference type="EMBL" id="CAE0420578.1"/>
    </source>
</evidence>
<dbReference type="PROSITE" id="PS50059">
    <property type="entry name" value="FKBP_PPIASE"/>
    <property type="match status" value="1"/>
</dbReference>
<organism evidence="8">
    <name type="scientific">Amphora coffeiformis</name>
    <dbReference type="NCBI Taxonomy" id="265554"/>
    <lineage>
        <taxon>Eukaryota</taxon>
        <taxon>Sar</taxon>
        <taxon>Stramenopiles</taxon>
        <taxon>Ochrophyta</taxon>
        <taxon>Bacillariophyta</taxon>
        <taxon>Bacillariophyceae</taxon>
        <taxon>Bacillariophycidae</taxon>
        <taxon>Thalassiophysales</taxon>
        <taxon>Catenulaceae</taxon>
        <taxon>Amphora</taxon>
    </lineage>
</organism>
<accession>A0A7S3LE25</accession>
<dbReference type="InterPro" id="IPR001179">
    <property type="entry name" value="PPIase_FKBP_dom"/>
</dbReference>
<proteinExistence type="predicted"/>
<evidence type="ECO:0000256" key="1">
    <source>
        <dbReference type="ARBA" id="ARBA00000971"/>
    </source>
</evidence>
<dbReference type="Gene3D" id="1.10.287.460">
    <property type="entry name" value="Peptidyl-prolyl cis-trans isomerase, FKBP-type, N-terminal domain"/>
    <property type="match status" value="1"/>
</dbReference>
<name>A0A7S3LE25_9STRA</name>
<keyword evidence="6" id="KW-0732">Signal</keyword>
<keyword evidence="4 5" id="KW-0413">Isomerase</keyword>
<keyword evidence="3 5" id="KW-0697">Rotamase</keyword>
<dbReference type="InterPro" id="IPR046357">
    <property type="entry name" value="PPIase_dom_sf"/>
</dbReference>
<gene>
    <name evidence="8" type="ORF">ACOF00016_LOCUS17310</name>
</gene>
<dbReference type="InterPro" id="IPR000774">
    <property type="entry name" value="PPIase_FKBP_N"/>
</dbReference>
<dbReference type="Gene3D" id="3.10.50.40">
    <property type="match status" value="1"/>
</dbReference>
<dbReference type="PANTHER" id="PTHR43811:SF23">
    <property type="entry name" value="FKBP-TYPE 22 KDA PEPTIDYL-PROLYL CIS-TRANS ISOMERASE"/>
    <property type="match status" value="1"/>
</dbReference>
<comment type="catalytic activity">
    <reaction evidence="1 5">
        <text>[protein]-peptidylproline (omega=180) = [protein]-peptidylproline (omega=0)</text>
        <dbReference type="Rhea" id="RHEA:16237"/>
        <dbReference type="Rhea" id="RHEA-COMP:10747"/>
        <dbReference type="Rhea" id="RHEA-COMP:10748"/>
        <dbReference type="ChEBI" id="CHEBI:83833"/>
        <dbReference type="ChEBI" id="CHEBI:83834"/>
        <dbReference type="EC" id="5.2.1.8"/>
    </reaction>
</comment>
<feature type="domain" description="PPIase FKBP-type" evidence="7">
    <location>
        <begin position="186"/>
        <end position="272"/>
    </location>
</feature>
<reference evidence="8" key="1">
    <citation type="submission" date="2021-01" db="EMBL/GenBank/DDBJ databases">
        <authorList>
            <person name="Corre E."/>
            <person name="Pelletier E."/>
            <person name="Niang G."/>
            <person name="Scheremetjew M."/>
            <person name="Finn R."/>
            <person name="Kale V."/>
            <person name="Holt S."/>
            <person name="Cochrane G."/>
            <person name="Meng A."/>
            <person name="Brown T."/>
            <person name="Cohen L."/>
        </authorList>
    </citation>
    <scope>NUCLEOTIDE SEQUENCE</scope>
    <source>
        <strain evidence="8">CCMP127</strain>
    </source>
</reference>
<feature type="chain" id="PRO_5031012494" description="peptidylprolyl isomerase" evidence="6">
    <location>
        <begin position="23"/>
        <end position="308"/>
    </location>
</feature>
<dbReference type="Pfam" id="PF00254">
    <property type="entry name" value="FKBP_C"/>
    <property type="match status" value="1"/>
</dbReference>
<dbReference type="EMBL" id="HBIM01023387">
    <property type="protein sequence ID" value="CAE0420578.1"/>
    <property type="molecule type" value="Transcribed_RNA"/>
</dbReference>
<dbReference type="GO" id="GO:0006457">
    <property type="term" value="P:protein folding"/>
    <property type="evidence" value="ECO:0007669"/>
    <property type="project" value="InterPro"/>
</dbReference>
<protein>
    <recommendedName>
        <fullName evidence="2 5">peptidylprolyl isomerase</fullName>
        <ecNumber evidence="2 5">5.2.1.8</ecNumber>
    </recommendedName>
</protein>
<dbReference type="InterPro" id="IPR036944">
    <property type="entry name" value="PPIase_FKBP_N_sf"/>
</dbReference>
<feature type="signal peptide" evidence="6">
    <location>
        <begin position="1"/>
        <end position="22"/>
    </location>
</feature>
<dbReference type="EC" id="5.2.1.8" evidence="2 5"/>
<dbReference type="SUPFAM" id="SSF54534">
    <property type="entry name" value="FKBP-like"/>
    <property type="match status" value="1"/>
</dbReference>
<evidence type="ECO:0000256" key="5">
    <source>
        <dbReference type="PROSITE-ProRule" id="PRU00277"/>
    </source>
</evidence>
<evidence type="ECO:0000256" key="6">
    <source>
        <dbReference type="SAM" id="SignalP"/>
    </source>
</evidence>
<dbReference type="GO" id="GO:0003755">
    <property type="term" value="F:peptidyl-prolyl cis-trans isomerase activity"/>
    <property type="evidence" value="ECO:0007669"/>
    <property type="project" value="UniProtKB-KW"/>
</dbReference>
<dbReference type="AlphaFoldDB" id="A0A7S3LE25"/>
<evidence type="ECO:0000256" key="3">
    <source>
        <dbReference type="ARBA" id="ARBA00023110"/>
    </source>
</evidence>
<evidence type="ECO:0000256" key="2">
    <source>
        <dbReference type="ARBA" id="ARBA00013194"/>
    </source>
</evidence>
<evidence type="ECO:0000256" key="4">
    <source>
        <dbReference type="ARBA" id="ARBA00023235"/>
    </source>
</evidence>
<sequence length="308" mass="32679">MIASTSFFALSSLLICQGPSSAFVTPFITIPKTMAPQSSSHQPQPPVFMSIDEESATSDKPVPEGSHDELMYALGVNLARQLGDVRPLVENGQELAVVTKGLVDTVIGQLEEEDQKKLLARRGKDLNELITTRAVAIQQRLEKAGNEMLQKMKETEGVQVLDKGVVLHVLEHGPEGPGQGVRPTQASTVKIHYHGTMADGTIFDSTLAGEPVTFPLAGVIPGWRDGVLKMHEGETAMLGIPPDQAYGEKGTPDGRIPPGSTLFFKIQLLEVMSAGIGGGPTLLGVDGKKLQKESKSGAGLLGADGKPM</sequence>
<dbReference type="Pfam" id="PF01346">
    <property type="entry name" value="FKBP_N"/>
    <property type="match status" value="1"/>
</dbReference>
<dbReference type="PANTHER" id="PTHR43811">
    <property type="entry name" value="FKBP-TYPE PEPTIDYL-PROLYL CIS-TRANS ISOMERASE FKPA"/>
    <property type="match status" value="1"/>
</dbReference>